<evidence type="ECO:0000313" key="1">
    <source>
        <dbReference type="EMBL" id="MEE8659038.1"/>
    </source>
</evidence>
<accession>A0ABU7U465</accession>
<keyword evidence="2" id="KW-1185">Reference proteome</keyword>
<protein>
    <submittedName>
        <fullName evidence="1">Uncharacterized protein</fullName>
    </submittedName>
</protein>
<dbReference type="Proteomes" id="UP001312908">
    <property type="component" value="Unassembled WGS sequence"/>
</dbReference>
<comment type="caution">
    <text evidence="1">The sequence shown here is derived from an EMBL/GenBank/DDBJ whole genome shotgun (WGS) entry which is preliminary data.</text>
</comment>
<sequence>MCVLASIMFDWTLHGVLALRQKTCFFHEALHHDKEQ</sequence>
<organism evidence="1 2">
    <name type="scientific">Sorlinia euscelidii</name>
    <dbReference type="NCBI Taxonomy" id="3081148"/>
    <lineage>
        <taxon>Bacteria</taxon>
        <taxon>Pseudomonadati</taxon>
        <taxon>Pseudomonadota</taxon>
        <taxon>Alphaproteobacteria</taxon>
        <taxon>Acetobacterales</taxon>
        <taxon>Acetobacteraceae</taxon>
        <taxon>Sorlinia</taxon>
    </lineage>
</organism>
<name>A0ABU7U465_9PROT</name>
<gene>
    <name evidence="1" type="ORF">DOFOFD_08440</name>
</gene>
<proteinExistence type="predicted"/>
<reference evidence="1 2" key="1">
    <citation type="submission" date="2023-10" db="EMBL/GenBank/DDBJ databases">
        <title>Sorlinia euscelidii gen. nov., sp. nov., an acetic acid bacteria isolated from the gut of Euscelidius variegatus emitter.</title>
        <authorList>
            <person name="Michoud G."/>
            <person name="Marasco R."/>
            <person name="Seferji K."/>
            <person name="Gonella E."/>
            <person name="Garuglieri E."/>
            <person name="Alma A."/>
            <person name="Mapelli F."/>
            <person name="Borin S."/>
            <person name="Daffonchio D."/>
            <person name="Crotti E."/>
        </authorList>
    </citation>
    <scope>NUCLEOTIDE SEQUENCE [LARGE SCALE GENOMIC DNA]</scope>
    <source>
        <strain evidence="1 2">EV16P</strain>
    </source>
</reference>
<dbReference type="EMBL" id="JAWJZY010000003">
    <property type="protein sequence ID" value="MEE8659038.1"/>
    <property type="molecule type" value="Genomic_DNA"/>
</dbReference>
<evidence type="ECO:0000313" key="2">
    <source>
        <dbReference type="Proteomes" id="UP001312908"/>
    </source>
</evidence>